<evidence type="ECO:0000313" key="1">
    <source>
        <dbReference type="EMBL" id="KKL46721.1"/>
    </source>
</evidence>
<reference evidence="1" key="1">
    <citation type="journal article" date="2015" name="Nature">
        <title>Complex archaea that bridge the gap between prokaryotes and eukaryotes.</title>
        <authorList>
            <person name="Spang A."/>
            <person name="Saw J.H."/>
            <person name="Jorgensen S.L."/>
            <person name="Zaremba-Niedzwiedzka K."/>
            <person name="Martijn J."/>
            <person name="Lind A.E."/>
            <person name="van Eijk R."/>
            <person name="Schleper C."/>
            <person name="Guy L."/>
            <person name="Ettema T.J."/>
        </authorList>
    </citation>
    <scope>NUCLEOTIDE SEQUENCE</scope>
</reference>
<gene>
    <name evidence="1" type="ORF">LCGC14_2342710</name>
</gene>
<organism evidence="1">
    <name type="scientific">marine sediment metagenome</name>
    <dbReference type="NCBI Taxonomy" id="412755"/>
    <lineage>
        <taxon>unclassified sequences</taxon>
        <taxon>metagenomes</taxon>
        <taxon>ecological metagenomes</taxon>
    </lineage>
</organism>
<dbReference type="AlphaFoldDB" id="A0A0F9CZ31"/>
<dbReference type="EMBL" id="LAZR01033928">
    <property type="protein sequence ID" value="KKL46721.1"/>
    <property type="molecule type" value="Genomic_DNA"/>
</dbReference>
<name>A0A0F9CZ31_9ZZZZ</name>
<sequence length="123" mass="14381">MMKTEPKKQIVKMIFDTPTYHRGRSLEEQQERHRVGTGHNRVGKLYARVSDVTKLIHVFQECLDCNEVDPDFDENEYINPAYTEDRLSLLSKVELLIITKTRELPGNKQTSKTKLIETILKSY</sequence>
<protein>
    <submittedName>
        <fullName evidence="1">Uncharacterized protein</fullName>
    </submittedName>
</protein>
<comment type="caution">
    <text evidence="1">The sequence shown here is derived from an EMBL/GenBank/DDBJ whole genome shotgun (WGS) entry which is preliminary data.</text>
</comment>
<proteinExistence type="predicted"/>
<accession>A0A0F9CZ31</accession>